<dbReference type="SUPFAM" id="SSF53383">
    <property type="entry name" value="PLP-dependent transferases"/>
    <property type="match status" value="1"/>
</dbReference>
<comment type="similarity">
    <text evidence="5">Belongs to the class-II pyridoxal-phosphate-dependent aminotransferase family. MalY/PatB cystathionine beta-lyase subfamily.</text>
</comment>
<dbReference type="Pfam" id="PF00155">
    <property type="entry name" value="Aminotran_1_2"/>
    <property type="match status" value="1"/>
</dbReference>
<keyword evidence="8" id="KW-1185">Reference proteome</keyword>
<evidence type="ECO:0000256" key="2">
    <source>
        <dbReference type="ARBA" id="ARBA00012224"/>
    </source>
</evidence>
<dbReference type="RefSeq" id="WP_125754206.1">
    <property type="nucleotide sequence ID" value="NZ_JBHTON010000032.1"/>
</dbReference>
<comment type="cofactor">
    <cofactor evidence="1">
        <name>pyridoxal 5'-phosphate</name>
        <dbReference type="ChEBI" id="CHEBI:597326"/>
    </cofactor>
</comment>
<dbReference type="InterPro" id="IPR051798">
    <property type="entry name" value="Class-II_PLP-Dep_Aminotrans"/>
</dbReference>
<dbReference type="CDD" id="cd00609">
    <property type="entry name" value="AAT_like"/>
    <property type="match status" value="1"/>
</dbReference>
<gene>
    <name evidence="7" type="ORF">ACFQ5J_09860</name>
</gene>
<dbReference type="EMBL" id="JBHTON010000032">
    <property type="protein sequence ID" value="MFD1485532.1"/>
    <property type="molecule type" value="Genomic_DNA"/>
</dbReference>
<dbReference type="Gene3D" id="3.40.640.10">
    <property type="entry name" value="Type I PLP-dependent aspartate aminotransferase-like (Major domain)"/>
    <property type="match status" value="1"/>
</dbReference>
<evidence type="ECO:0000259" key="6">
    <source>
        <dbReference type="Pfam" id="PF00155"/>
    </source>
</evidence>
<evidence type="ECO:0000256" key="4">
    <source>
        <dbReference type="ARBA" id="ARBA00023239"/>
    </source>
</evidence>
<dbReference type="InterPro" id="IPR015422">
    <property type="entry name" value="PyrdxlP-dep_Trfase_small"/>
</dbReference>
<evidence type="ECO:0000313" key="7">
    <source>
        <dbReference type="EMBL" id="MFD1485532.1"/>
    </source>
</evidence>
<dbReference type="Proteomes" id="UP001597252">
    <property type="component" value="Unassembled WGS sequence"/>
</dbReference>
<feature type="domain" description="Aminotransferase class I/classII large" evidence="6">
    <location>
        <begin position="31"/>
        <end position="378"/>
    </location>
</feature>
<protein>
    <recommendedName>
        <fullName evidence="2">cysteine-S-conjugate beta-lyase</fullName>
        <ecNumber evidence="2">4.4.1.13</ecNumber>
    </recommendedName>
</protein>
<dbReference type="PANTHER" id="PTHR43525:SF1">
    <property type="entry name" value="PROTEIN MALY"/>
    <property type="match status" value="1"/>
</dbReference>
<dbReference type="NCBIfam" id="TIGR04350">
    <property type="entry name" value="C_S_lyase_PatB"/>
    <property type="match status" value="1"/>
</dbReference>
<dbReference type="EC" id="4.4.1.13" evidence="2"/>
<evidence type="ECO:0000256" key="1">
    <source>
        <dbReference type="ARBA" id="ARBA00001933"/>
    </source>
</evidence>
<evidence type="ECO:0000256" key="5">
    <source>
        <dbReference type="ARBA" id="ARBA00037974"/>
    </source>
</evidence>
<dbReference type="GO" id="GO:0047804">
    <property type="term" value="F:cysteine-S-conjugate beta-lyase activity"/>
    <property type="evidence" value="ECO:0007669"/>
    <property type="project" value="UniProtKB-EC"/>
</dbReference>
<proteinExistence type="inferred from homology"/>
<sequence length="387" mass="42525">MYDFTTVHDRRNSDSVKWAGTQDELPMWIADMDFQTAPEIIAAMQRKVATGIFGYETPPAEFYAAISAWYAQEHHARLPQAWQLYTTGVMPALAALIREFTQPGEQIAVTAPVYHMFYQAIEAAGRQVISADLSYSPITHTYALDFEALAQVLAAPTTTMMILCNPHNPIGRIWSRNELLQIAQLCAANDVLLIADEIHGDLRLTDRDYTPAFTLPDLLQKRLITLLSPGKTFNVAALHTGVAVVSDAPLRARVAHALAIHQVDGPNLLAIPAVIAAYTKGHAWLAALRQQLQANLRTVQTTIAEIPGLACTPLEATYLMWLDVSAMTDDASDLCAFLQANVGLRLSPGAQFRGNGQTFIRMNIACPPALLTTALARLHRGLALYRR</sequence>
<evidence type="ECO:0000256" key="3">
    <source>
        <dbReference type="ARBA" id="ARBA00022898"/>
    </source>
</evidence>
<name>A0ABW4E847_9LACO</name>
<organism evidence="7 8">
    <name type="scientific">Lacticaseibacillus baoqingensis</name>
    <dbReference type="NCBI Taxonomy" id="2486013"/>
    <lineage>
        <taxon>Bacteria</taxon>
        <taxon>Bacillati</taxon>
        <taxon>Bacillota</taxon>
        <taxon>Bacilli</taxon>
        <taxon>Lactobacillales</taxon>
        <taxon>Lactobacillaceae</taxon>
        <taxon>Lacticaseibacillus</taxon>
    </lineage>
</organism>
<keyword evidence="4 7" id="KW-0456">Lyase</keyword>
<reference evidence="8" key="1">
    <citation type="journal article" date="2019" name="Int. J. Syst. Evol. Microbiol.">
        <title>The Global Catalogue of Microorganisms (GCM) 10K type strain sequencing project: providing services to taxonomists for standard genome sequencing and annotation.</title>
        <authorList>
            <consortium name="The Broad Institute Genomics Platform"/>
            <consortium name="The Broad Institute Genome Sequencing Center for Infectious Disease"/>
            <person name="Wu L."/>
            <person name="Ma J."/>
        </authorList>
    </citation>
    <scope>NUCLEOTIDE SEQUENCE [LARGE SCALE GENOMIC DNA]</scope>
    <source>
        <strain evidence="8">CCM 8903</strain>
    </source>
</reference>
<dbReference type="Gene3D" id="3.90.1150.10">
    <property type="entry name" value="Aspartate Aminotransferase, domain 1"/>
    <property type="match status" value="1"/>
</dbReference>
<keyword evidence="3" id="KW-0663">Pyridoxal phosphate</keyword>
<comment type="caution">
    <text evidence="7">The sequence shown here is derived from an EMBL/GenBank/DDBJ whole genome shotgun (WGS) entry which is preliminary data.</text>
</comment>
<dbReference type="InterPro" id="IPR015421">
    <property type="entry name" value="PyrdxlP-dep_Trfase_major"/>
</dbReference>
<dbReference type="PANTHER" id="PTHR43525">
    <property type="entry name" value="PROTEIN MALY"/>
    <property type="match status" value="1"/>
</dbReference>
<evidence type="ECO:0000313" key="8">
    <source>
        <dbReference type="Proteomes" id="UP001597252"/>
    </source>
</evidence>
<dbReference type="InterPro" id="IPR015424">
    <property type="entry name" value="PyrdxlP-dep_Trfase"/>
</dbReference>
<dbReference type="InterPro" id="IPR027619">
    <property type="entry name" value="C-S_lyase_PatB-like"/>
</dbReference>
<accession>A0ABW4E847</accession>
<dbReference type="InterPro" id="IPR004839">
    <property type="entry name" value="Aminotransferase_I/II_large"/>
</dbReference>